<reference evidence="1" key="1">
    <citation type="submission" date="2023-03" db="EMBL/GenBank/DDBJ databases">
        <title>Massive genome expansion in bonnet fungi (Mycena s.s.) driven by repeated elements and novel gene families across ecological guilds.</title>
        <authorList>
            <consortium name="Lawrence Berkeley National Laboratory"/>
            <person name="Harder C.B."/>
            <person name="Miyauchi S."/>
            <person name="Viragh M."/>
            <person name="Kuo A."/>
            <person name="Thoen E."/>
            <person name="Andreopoulos B."/>
            <person name="Lu D."/>
            <person name="Skrede I."/>
            <person name="Drula E."/>
            <person name="Henrissat B."/>
            <person name="Morin E."/>
            <person name="Kohler A."/>
            <person name="Barry K."/>
            <person name="LaButti K."/>
            <person name="Morin E."/>
            <person name="Salamov A."/>
            <person name="Lipzen A."/>
            <person name="Mereny Z."/>
            <person name="Hegedus B."/>
            <person name="Baldrian P."/>
            <person name="Stursova M."/>
            <person name="Weitz H."/>
            <person name="Taylor A."/>
            <person name="Grigoriev I.V."/>
            <person name="Nagy L.G."/>
            <person name="Martin F."/>
            <person name="Kauserud H."/>
        </authorList>
    </citation>
    <scope>NUCLEOTIDE SEQUENCE</scope>
    <source>
        <strain evidence="1">CBHHK182m</strain>
    </source>
</reference>
<sequence length="86" mass="9664">MALLITLSTFRSSNSVFWVMFSTLTLHTGPLPCKNRIDFDLLTTGVFAPKSSKPAVRRTYRSSNGSETSPRLFIRRDRSSLRALLA</sequence>
<evidence type="ECO:0000313" key="2">
    <source>
        <dbReference type="Proteomes" id="UP001215598"/>
    </source>
</evidence>
<proteinExistence type="predicted"/>
<keyword evidence="2" id="KW-1185">Reference proteome</keyword>
<dbReference type="Proteomes" id="UP001215598">
    <property type="component" value="Unassembled WGS sequence"/>
</dbReference>
<gene>
    <name evidence="1" type="ORF">B0H16DRAFT_1585292</name>
</gene>
<accession>A0AAD7HXH6</accession>
<protein>
    <submittedName>
        <fullName evidence="1">Uncharacterized protein</fullName>
    </submittedName>
</protein>
<dbReference type="AlphaFoldDB" id="A0AAD7HXH6"/>
<organism evidence="1 2">
    <name type="scientific">Mycena metata</name>
    <dbReference type="NCBI Taxonomy" id="1033252"/>
    <lineage>
        <taxon>Eukaryota</taxon>
        <taxon>Fungi</taxon>
        <taxon>Dikarya</taxon>
        <taxon>Basidiomycota</taxon>
        <taxon>Agaricomycotina</taxon>
        <taxon>Agaricomycetes</taxon>
        <taxon>Agaricomycetidae</taxon>
        <taxon>Agaricales</taxon>
        <taxon>Marasmiineae</taxon>
        <taxon>Mycenaceae</taxon>
        <taxon>Mycena</taxon>
    </lineage>
</organism>
<comment type="caution">
    <text evidence="1">The sequence shown here is derived from an EMBL/GenBank/DDBJ whole genome shotgun (WGS) entry which is preliminary data.</text>
</comment>
<evidence type="ECO:0000313" key="1">
    <source>
        <dbReference type="EMBL" id="KAJ7730324.1"/>
    </source>
</evidence>
<dbReference type="EMBL" id="JARKIB010000160">
    <property type="protein sequence ID" value="KAJ7730324.1"/>
    <property type="molecule type" value="Genomic_DNA"/>
</dbReference>
<name>A0AAD7HXH6_9AGAR</name>